<sequence length="262" mass="26751">MNHRTARPDARAKGAVRGGGVRGGAVRAAAARGPRRPGRPGRTRRWALAGACALLAVLVLADRVAAGVAEDRMAGRIAARQSALVGAPDVSIDGFPFLWNAAAGNYPEVEVEGRARTDDGLPVTASLDLREVSRTAGGYAAATARGQFKVPLDALAAKRGAGVRLTGRDGRLEITRSFMGVPLVVTAALKLTGDTVTLEPAAASLGGRPLDPGNPQIAAALRAAERKIPELPLGLVPSGISVDAGAVTVRGEAREVALADTA</sequence>
<evidence type="ECO:0000313" key="3">
    <source>
        <dbReference type="EMBL" id="QEV48979.1"/>
    </source>
</evidence>
<dbReference type="Pfam" id="PF11209">
    <property type="entry name" value="LmeA"/>
    <property type="match status" value="1"/>
</dbReference>
<organism evidence="3 4">
    <name type="scientific">Streptomyces vinaceus</name>
    <dbReference type="NCBI Taxonomy" id="1960"/>
    <lineage>
        <taxon>Bacteria</taxon>
        <taxon>Bacillati</taxon>
        <taxon>Actinomycetota</taxon>
        <taxon>Actinomycetes</taxon>
        <taxon>Kitasatosporales</taxon>
        <taxon>Streptomycetaceae</taxon>
        <taxon>Streptomyces</taxon>
    </lineage>
</organism>
<protein>
    <submittedName>
        <fullName evidence="3">DUF2993 domain-containing protein</fullName>
    </submittedName>
</protein>
<proteinExistence type="predicted"/>
<keyword evidence="2" id="KW-0812">Transmembrane</keyword>
<dbReference type="InterPro" id="IPR021373">
    <property type="entry name" value="DUF2993"/>
</dbReference>
<evidence type="ECO:0000256" key="1">
    <source>
        <dbReference type="SAM" id="MobiDB-lite"/>
    </source>
</evidence>
<accession>A0A5J6JDK1</accession>
<keyword evidence="2" id="KW-0472">Membrane</keyword>
<reference evidence="3 4" key="1">
    <citation type="submission" date="2017-09" db="EMBL/GenBank/DDBJ databases">
        <authorList>
            <person name="Lee N."/>
            <person name="Cho B.-K."/>
        </authorList>
    </citation>
    <scope>NUCLEOTIDE SEQUENCE [LARGE SCALE GENOMIC DNA]</scope>
    <source>
        <strain evidence="3 4">ATCC 27476</strain>
    </source>
</reference>
<dbReference type="GeneID" id="95615046"/>
<gene>
    <name evidence="3" type="ORF">CP980_31375</name>
</gene>
<dbReference type="AlphaFoldDB" id="A0A5J6JDK1"/>
<evidence type="ECO:0000313" key="4">
    <source>
        <dbReference type="Proteomes" id="UP000325563"/>
    </source>
</evidence>
<dbReference type="KEGG" id="svn:CP980_31375"/>
<feature type="compositionally biased region" description="Basic and acidic residues" evidence="1">
    <location>
        <begin position="1"/>
        <end position="12"/>
    </location>
</feature>
<feature type="transmembrane region" description="Helical" evidence="2">
    <location>
        <begin position="46"/>
        <end position="66"/>
    </location>
</feature>
<name>A0A5J6JDK1_STRVI</name>
<keyword evidence="2" id="KW-1133">Transmembrane helix</keyword>
<evidence type="ECO:0000256" key="2">
    <source>
        <dbReference type="SAM" id="Phobius"/>
    </source>
</evidence>
<dbReference type="EMBL" id="CP023692">
    <property type="protein sequence ID" value="QEV48979.1"/>
    <property type="molecule type" value="Genomic_DNA"/>
</dbReference>
<dbReference type="RefSeq" id="WP_150529646.1">
    <property type="nucleotide sequence ID" value="NZ_BNBW01000003.1"/>
</dbReference>
<dbReference type="Proteomes" id="UP000325563">
    <property type="component" value="Chromosome"/>
</dbReference>
<keyword evidence="4" id="KW-1185">Reference proteome</keyword>
<feature type="compositionally biased region" description="Basic residues" evidence="1">
    <location>
        <begin position="33"/>
        <end position="42"/>
    </location>
</feature>
<feature type="region of interest" description="Disordered" evidence="1">
    <location>
        <begin position="1"/>
        <end position="42"/>
    </location>
</feature>